<dbReference type="EMBL" id="KN833079">
    <property type="protein sequence ID" value="KIM73548.1"/>
    <property type="molecule type" value="Genomic_DNA"/>
</dbReference>
<evidence type="ECO:0000313" key="1">
    <source>
        <dbReference type="EMBL" id="KIM73548.1"/>
    </source>
</evidence>
<dbReference type="HOGENOM" id="CLU_675386_0_0_1"/>
<reference evidence="2" key="2">
    <citation type="submission" date="2015-01" db="EMBL/GenBank/DDBJ databases">
        <title>Evolutionary Origins and Diversification of the Mycorrhizal Mutualists.</title>
        <authorList>
            <consortium name="DOE Joint Genome Institute"/>
            <consortium name="Mycorrhizal Genomics Consortium"/>
            <person name="Kohler A."/>
            <person name="Kuo A."/>
            <person name="Nagy L.G."/>
            <person name="Floudas D."/>
            <person name="Copeland A."/>
            <person name="Barry K.W."/>
            <person name="Cichocki N."/>
            <person name="Veneault-Fourrey C."/>
            <person name="LaButti K."/>
            <person name="Lindquist E.A."/>
            <person name="Lipzen A."/>
            <person name="Lundell T."/>
            <person name="Morin E."/>
            <person name="Murat C."/>
            <person name="Riley R."/>
            <person name="Ohm R."/>
            <person name="Sun H."/>
            <person name="Tunlid A."/>
            <person name="Henrissat B."/>
            <person name="Grigoriev I.V."/>
            <person name="Hibbett D.S."/>
            <person name="Martin F."/>
        </authorList>
    </citation>
    <scope>NUCLEOTIDE SEQUENCE [LARGE SCALE GENOMIC DNA]</scope>
    <source>
        <strain evidence="2">F 1598</strain>
    </source>
</reference>
<evidence type="ECO:0000313" key="2">
    <source>
        <dbReference type="Proteomes" id="UP000054166"/>
    </source>
</evidence>
<name>A0A0C3AIA5_PILCF</name>
<dbReference type="OrthoDB" id="5231159at2759"/>
<reference evidence="1 2" key="1">
    <citation type="submission" date="2014-04" db="EMBL/GenBank/DDBJ databases">
        <authorList>
            <consortium name="DOE Joint Genome Institute"/>
            <person name="Kuo A."/>
            <person name="Tarkka M."/>
            <person name="Buscot F."/>
            <person name="Kohler A."/>
            <person name="Nagy L.G."/>
            <person name="Floudas D."/>
            <person name="Copeland A."/>
            <person name="Barry K.W."/>
            <person name="Cichocki N."/>
            <person name="Veneault-Fourrey C."/>
            <person name="LaButti K."/>
            <person name="Lindquist E.A."/>
            <person name="Lipzen A."/>
            <person name="Lundell T."/>
            <person name="Morin E."/>
            <person name="Murat C."/>
            <person name="Sun H."/>
            <person name="Tunlid A."/>
            <person name="Henrissat B."/>
            <person name="Grigoriev I.V."/>
            <person name="Hibbett D.S."/>
            <person name="Martin F."/>
            <person name="Nordberg H.P."/>
            <person name="Cantor M.N."/>
            <person name="Hua S.X."/>
        </authorList>
    </citation>
    <scope>NUCLEOTIDE SEQUENCE [LARGE SCALE GENOMIC DNA]</scope>
    <source>
        <strain evidence="1 2">F 1598</strain>
    </source>
</reference>
<feature type="non-terminal residue" evidence="1">
    <location>
        <position position="408"/>
    </location>
</feature>
<sequence length="408" mass="46092">MERKRLHMKPSIDHALNTLKSHAYLVSQLHTLADTSSKRHLHPENPILLSESTLSIPPPMLTQTTTHRQEDHHCRIFATTSSYLLVLNGLDQQDKMQNPNHSGSQCKLGCKYFLMNIFREAGDTPNAGRSAPTLPIAPLPRGLRILSHPPSTIPLPNCHSPCMAHDMSLGSASASPTRFRDSLAEHLEPTTRRAEEHRTSSLIKTQLYTEWADVRVRGSSNIGRNWEVPPQCQDRQRTDKNNATQDAVHAAAEALMHKLIPDHNLLSPLPSHSERVRLFHHFRHSHKWAFQRAAAFAVFLRGGTKNFDFANYCIIFDVRYRLRCGGNPRLAYSVLDVNIRPLADFLAENPSVQTVMAANKPALDDVIALRSNTIPDFGGFFPSVYYWQEYGGYFISHPTPIHHHPEID</sequence>
<gene>
    <name evidence="1" type="ORF">PILCRDRAFT_15130</name>
</gene>
<dbReference type="AlphaFoldDB" id="A0A0C3AIA5"/>
<accession>A0A0C3AIA5</accession>
<proteinExistence type="predicted"/>
<dbReference type="STRING" id="765440.A0A0C3AIA5"/>
<dbReference type="Proteomes" id="UP000054166">
    <property type="component" value="Unassembled WGS sequence"/>
</dbReference>
<dbReference type="InParanoid" id="A0A0C3AIA5"/>
<organism evidence="1 2">
    <name type="scientific">Piloderma croceum (strain F 1598)</name>
    <dbReference type="NCBI Taxonomy" id="765440"/>
    <lineage>
        <taxon>Eukaryota</taxon>
        <taxon>Fungi</taxon>
        <taxon>Dikarya</taxon>
        <taxon>Basidiomycota</taxon>
        <taxon>Agaricomycotina</taxon>
        <taxon>Agaricomycetes</taxon>
        <taxon>Agaricomycetidae</taxon>
        <taxon>Atheliales</taxon>
        <taxon>Atheliaceae</taxon>
        <taxon>Piloderma</taxon>
    </lineage>
</organism>
<protein>
    <submittedName>
        <fullName evidence="1">Uncharacterized protein</fullName>
    </submittedName>
</protein>
<keyword evidence="2" id="KW-1185">Reference proteome</keyword>